<organism evidence="2 3">
    <name type="scientific">Prymnesium parvum</name>
    <name type="common">Toxic golden alga</name>
    <dbReference type="NCBI Taxonomy" id="97485"/>
    <lineage>
        <taxon>Eukaryota</taxon>
        <taxon>Haptista</taxon>
        <taxon>Haptophyta</taxon>
        <taxon>Prymnesiophyceae</taxon>
        <taxon>Prymnesiales</taxon>
        <taxon>Prymnesiaceae</taxon>
        <taxon>Prymnesium</taxon>
    </lineage>
</organism>
<accession>A0AB34IMN0</accession>
<dbReference type="Proteomes" id="UP001515480">
    <property type="component" value="Unassembled WGS sequence"/>
</dbReference>
<dbReference type="AlphaFoldDB" id="A0AB34IMN0"/>
<reference evidence="2 3" key="1">
    <citation type="journal article" date="2024" name="Science">
        <title>Giant polyketide synthase enzymes in the biosynthesis of giant marine polyether toxins.</title>
        <authorList>
            <person name="Fallon T.R."/>
            <person name="Shende V.V."/>
            <person name="Wierzbicki I.H."/>
            <person name="Pendleton A.L."/>
            <person name="Watervoot N.F."/>
            <person name="Auber R.P."/>
            <person name="Gonzalez D.J."/>
            <person name="Wisecaver J.H."/>
            <person name="Moore B.S."/>
        </authorList>
    </citation>
    <scope>NUCLEOTIDE SEQUENCE [LARGE SCALE GENOMIC DNA]</scope>
    <source>
        <strain evidence="2 3">12B1</strain>
    </source>
</reference>
<keyword evidence="3" id="KW-1185">Reference proteome</keyword>
<feature type="compositionally biased region" description="Low complexity" evidence="1">
    <location>
        <begin position="66"/>
        <end position="80"/>
    </location>
</feature>
<feature type="region of interest" description="Disordered" evidence="1">
    <location>
        <begin position="66"/>
        <end position="104"/>
    </location>
</feature>
<evidence type="ECO:0000313" key="3">
    <source>
        <dbReference type="Proteomes" id="UP001515480"/>
    </source>
</evidence>
<comment type="caution">
    <text evidence="2">The sequence shown here is derived from an EMBL/GenBank/DDBJ whole genome shotgun (WGS) entry which is preliminary data.</text>
</comment>
<feature type="region of interest" description="Disordered" evidence="1">
    <location>
        <begin position="1"/>
        <end position="41"/>
    </location>
</feature>
<evidence type="ECO:0000313" key="2">
    <source>
        <dbReference type="EMBL" id="KAL1503427.1"/>
    </source>
</evidence>
<gene>
    <name evidence="2" type="ORF">AB1Y20_011916</name>
</gene>
<proteinExistence type="predicted"/>
<feature type="region of interest" description="Disordered" evidence="1">
    <location>
        <begin position="167"/>
        <end position="212"/>
    </location>
</feature>
<sequence length="212" mass="22192">MSAEESSDDEPEAIIGWGSGRQAARAACGVRRPRRAAASWQRAAVTADLRADERFPADLLAQLPASSSPSAAAAAPSAAAHPKRRAAARDAPRRPPPAGLPQVVRTEHNVDVAVLPSSPSLPLPHAAVKQGLDVFLREALYGRRLRRASGAAIASLKPSRGRFGASAEFASAAPPAAPLQRKRKARAPPPPPPASSLEKMAARIMQRKAARA</sequence>
<evidence type="ECO:0000256" key="1">
    <source>
        <dbReference type="SAM" id="MobiDB-lite"/>
    </source>
</evidence>
<dbReference type="EMBL" id="JBGBPQ010000021">
    <property type="protein sequence ID" value="KAL1503427.1"/>
    <property type="molecule type" value="Genomic_DNA"/>
</dbReference>
<name>A0AB34IMN0_PRYPA</name>
<feature type="compositionally biased region" description="Acidic residues" evidence="1">
    <location>
        <begin position="1"/>
        <end position="12"/>
    </location>
</feature>
<protein>
    <submittedName>
        <fullName evidence="2">Uncharacterized protein</fullName>
    </submittedName>
</protein>